<organism evidence="1 2">
    <name type="scientific">Rhizobium meliloti</name>
    <name type="common">Ensifer meliloti</name>
    <name type="synonym">Sinorhizobium meliloti</name>
    <dbReference type="NCBI Taxonomy" id="382"/>
    <lineage>
        <taxon>Bacteria</taxon>
        <taxon>Pseudomonadati</taxon>
        <taxon>Pseudomonadota</taxon>
        <taxon>Alphaproteobacteria</taxon>
        <taxon>Hyphomicrobiales</taxon>
        <taxon>Rhizobiaceae</taxon>
        <taxon>Sinorhizobium/Ensifer group</taxon>
        <taxon>Sinorhizobium</taxon>
    </lineage>
</organism>
<reference evidence="1 2" key="1">
    <citation type="submission" date="2017-06" db="EMBL/GenBank/DDBJ databases">
        <title>Ensifer strains isolated from leguminous trees and herbs display diverse denitrification phenotypes with some acting as strong N2O sinks.</title>
        <authorList>
            <person name="Woliy K."/>
            <person name="Mania D."/>
            <person name="Bakken L.R."/>
            <person name="Frostegard A."/>
        </authorList>
    </citation>
    <scope>NUCLEOTIDE SEQUENCE [LARGE SCALE GENOMIC DNA]</scope>
    <source>
        <strain evidence="1 2">AC50a</strain>
    </source>
</reference>
<evidence type="ECO:0000313" key="2">
    <source>
        <dbReference type="Proteomes" id="UP000231987"/>
    </source>
</evidence>
<sequence length="93" mass="10335">MLLALTSMRAKKKAAQSDRDLGQLISKLAIKVKADFPCVVKEDEANSDSYQCGIIIPHFNGAESNRSPSHARSNRDLLPSLSRRRERPAVCRV</sequence>
<proteinExistence type="predicted"/>
<dbReference type="Proteomes" id="UP000231987">
    <property type="component" value="Unassembled WGS sequence"/>
</dbReference>
<dbReference type="EMBL" id="NJGD01000005">
    <property type="protein sequence ID" value="PJR14919.1"/>
    <property type="molecule type" value="Genomic_DNA"/>
</dbReference>
<comment type="caution">
    <text evidence="1">The sequence shown here is derived from an EMBL/GenBank/DDBJ whole genome shotgun (WGS) entry which is preliminary data.</text>
</comment>
<dbReference type="AlphaFoldDB" id="A0A2J0Z323"/>
<evidence type="ECO:0000313" key="1">
    <source>
        <dbReference type="EMBL" id="PJR14919.1"/>
    </source>
</evidence>
<gene>
    <name evidence="1" type="ORF">CEJ86_13955</name>
</gene>
<name>A0A2J0Z323_RHIML</name>
<protein>
    <submittedName>
        <fullName evidence="1">Uncharacterized protein</fullName>
    </submittedName>
</protein>
<accession>A0A2J0Z323</accession>